<keyword evidence="3 6" id="KW-0812">Transmembrane</keyword>
<dbReference type="RefSeq" id="WP_158948694.1">
    <property type="nucleotide sequence ID" value="NZ_CP046400.1"/>
</dbReference>
<dbReference type="Proteomes" id="UP000428328">
    <property type="component" value="Chromosome"/>
</dbReference>
<keyword evidence="4 6" id="KW-1133">Transmembrane helix</keyword>
<evidence type="ECO:0000256" key="4">
    <source>
        <dbReference type="ARBA" id="ARBA00022989"/>
    </source>
</evidence>
<dbReference type="PANTHER" id="PTHR12677">
    <property type="entry name" value="GOLGI APPARATUS MEMBRANE PROTEIN TVP38-RELATED"/>
    <property type="match status" value="1"/>
</dbReference>
<evidence type="ECO:0000256" key="3">
    <source>
        <dbReference type="ARBA" id="ARBA00022692"/>
    </source>
</evidence>
<keyword evidence="5 6" id="KW-0472">Membrane</keyword>
<keyword evidence="2 6" id="KW-1003">Cell membrane</keyword>
<feature type="transmembrane region" description="Helical" evidence="6">
    <location>
        <begin position="12"/>
        <end position="30"/>
    </location>
</feature>
<dbReference type="Pfam" id="PF09335">
    <property type="entry name" value="VTT_dom"/>
    <property type="match status" value="1"/>
</dbReference>
<protein>
    <recommendedName>
        <fullName evidence="6">TVP38/TMEM64 family membrane protein</fullName>
    </recommendedName>
</protein>
<reference evidence="8 9" key="1">
    <citation type="submission" date="2019-11" db="EMBL/GenBank/DDBJ databases">
        <authorList>
            <person name="Zheng R.K."/>
            <person name="Sun C.M."/>
        </authorList>
    </citation>
    <scope>NUCLEOTIDE SEQUENCE [LARGE SCALE GENOMIC DNA]</scope>
    <source>
        <strain evidence="8 9">SRB007</strain>
    </source>
</reference>
<proteinExistence type="inferred from homology"/>
<feature type="domain" description="VTT" evidence="7">
    <location>
        <begin position="68"/>
        <end position="186"/>
    </location>
</feature>
<dbReference type="AlphaFoldDB" id="A0A6I6JDL7"/>
<evidence type="ECO:0000259" key="7">
    <source>
        <dbReference type="Pfam" id="PF09335"/>
    </source>
</evidence>
<sequence>MEKSATRAVWRRSARILLLFAVAGLLIYVFEHWGDRYMTRLTAYVASQGRLGVVIYIAANALGTMLLVPQGFFTVPAGMLFGWKLGALWASIGMTLGAVGAFFLARYGVRDHIHRMYKGNRVFVRLQQLSRLHPLHVISLSRIIPVIPFPVASYLLGVTEVRSLPYALLTWLAMLPETVFLASGGHLLHTGLSGKTSLEAGVALAVGGLALAVVVHRMKRKFLNGGEGL</sequence>
<dbReference type="GO" id="GO:0005886">
    <property type="term" value="C:plasma membrane"/>
    <property type="evidence" value="ECO:0007669"/>
    <property type="project" value="UniProtKB-SubCell"/>
</dbReference>
<evidence type="ECO:0000313" key="8">
    <source>
        <dbReference type="EMBL" id="QGY40926.1"/>
    </source>
</evidence>
<organism evidence="8 9">
    <name type="scientific">Pseudodesulfovibrio cashew</name>
    <dbReference type="NCBI Taxonomy" id="2678688"/>
    <lineage>
        <taxon>Bacteria</taxon>
        <taxon>Pseudomonadati</taxon>
        <taxon>Thermodesulfobacteriota</taxon>
        <taxon>Desulfovibrionia</taxon>
        <taxon>Desulfovibrionales</taxon>
        <taxon>Desulfovibrionaceae</taxon>
    </lineage>
</organism>
<comment type="subcellular location">
    <subcellularLocation>
        <location evidence="1 6">Cell membrane</location>
        <topology evidence="1 6">Multi-pass membrane protein</topology>
    </subcellularLocation>
</comment>
<dbReference type="EMBL" id="CP046400">
    <property type="protein sequence ID" value="QGY40926.1"/>
    <property type="molecule type" value="Genomic_DNA"/>
</dbReference>
<comment type="similarity">
    <text evidence="6">Belongs to the TVP38/TMEM64 family.</text>
</comment>
<keyword evidence="9" id="KW-1185">Reference proteome</keyword>
<feature type="transmembrane region" description="Helical" evidence="6">
    <location>
        <begin position="168"/>
        <end position="188"/>
    </location>
</feature>
<evidence type="ECO:0000256" key="6">
    <source>
        <dbReference type="RuleBase" id="RU366058"/>
    </source>
</evidence>
<gene>
    <name evidence="8" type="ORF">GM415_12560</name>
</gene>
<accession>A0A6I6JDL7</accession>
<evidence type="ECO:0000256" key="5">
    <source>
        <dbReference type="ARBA" id="ARBA00023136"/>
    </source>
</evidence>
<evidence type="ECO:0000256" key="1">
    <source>
        <dbReference type="ARBA" id="ARBA00004651"/>
    </source>
</evidence>
<evidence type="ECO:0000256" key="2">
    <source>
        <dbReference type="ARBA" id="ARBA00022475"/>
    </source>
</evidence>
<feature type="transmembrane region" description="Helical" evidence="6">
    <location>
        <begin position="88"/>
        <end position="109"/>
    </location>
</feature>
<evidence type="ECO:0000313" key="9">
    <source>
        <dbReference type="Proteomes" id="UP000428328"/>
    </source>
</evidence>
<name>A0A6I6JDL7_9BACT</name>
<feature type="transmembrane region" description="Helical" evidence="6">
    <location>
        <begin position="200"/>
        <end position="218"/>
    </location>
</feature>
<dbReference type="InterPro" id="IPR032816">
    <property type="entry name" value="VTT_dom"/>
</dbReference>
<dbReference type="PANTHER" id="PTHR12677:SF59">
    <property type="entry name" value="GOLGI APPARATUS MEMBRANE PROTEIN TVP38-RELATED"/>
    <property type="match status" value="1"/>
</dbReference>
<feature type="transmembrane region" description="Helical" evidence="6">
    <location>
        <begin position="51"/>
        <end position="68"/>
    </location>
</feature>
<dbReference type="KEGG" id="psel:GM415_12560"/>
<dbReference type="InterPro" id="IPR015414">
    <property type="entry name" value="TMEM64"/>
</dbReference>